<protein>
    <submittedName>
        <fullName evidence="2">Type II toxin-antitoxin system RelE/ParE family toxin</fullName>
    </submittedName>
</protein>
<sequence>MYEVIFSNKAEMQLKRLEKPVQGRIISALERARIRPEDHFKKLVGEDAFSLRVGHYRVIADIERKKLLILVLKVGHRRNVYK</sequence>
<keyword evidence="1" id="KW-1277">Toxin-antitoxin system</keyword>
<name>A0A938YXL7_9ARCH</name>
<evidence type="ECO:0000256" key="1">
    <source>
        <dbReference type="ARBA" id="ARBA00022649"/>
    </source>
</evidence>
<gene>
    <name evidence="2" type="ORF">JW744_04465</name>
</gene>
<dbReference type="SUPFAM" id="SSF143011">
    <property type="entry name" value="RelE-like"/>
    <property type="match status" value="1"/>
</dbReference>
<dbReference type="Proteomes" id="UP000809243">
    <property type="component" value="Unassembled WGS sequence"/>
</dbReference>
<dbReference type="AlphaFoldDB" id="A0A938YXL7"/>
<comment type="caution">
    <text evidence="2">The sequence shown here is derived from an EMBL/GenBank/DDBJ whole genome shotgun (WGS) entry which is preliminary data.</text>
</comment>
<dbReference type="Pfam" id="PF05016">
    <property type="entry name" value="ParE_toxin"/>
    <property type="match status" value="1"/>
</dbReference>
<dbReference type="PANTHER" id="PTHR35601:SF1">
    <property type="entry name" value="TOXIN RELE"/>
    <property type="match status" value="1"/>
</dbReference>
<evidence type="ECO:0000313" key="2">
    <source>
        <dbReference type="EMBL" id="MBN2067695.1"/>
    </source>
</evidence>
<dbReference type="InterPro" id="IPR035093">
    <property type="entry name" value="RelE/ParE_toxin_dom_sf"/>
</dbReference>
<organism evidence="2 3">
    <name type="scientific">Candidatus Iainarchaeum sp</name>
    <dbReference type="NCBI Taxonomy" id="3101447"/>
    <lineage>
        <taxon>Archaea</taxon>
        <taxon>Candidatus Iainarchaeota</taxon>
        <taxon>Candidatus Iainarchaeia</taxon>
        <taxon>Candidatus Iainarchaeales</taxon>
        <taxon>Candidatus Iainarchaeaceae</taxon>
        <taxon>Candidatus Iainarchaeum</taxon>
    </lineage>
</organism>
<reference evidence="2" key="1">
    <citation type="submission" date="2021-01" db="EMBL/GenBank/DDBJ databases">
        <title>Active Sulfur Cycling in an Early Earth Analoge.</title>
        <authorList>
            <person name="Hahn C.R."/>
            <person name="Youssef N.H."/>
            <person name="Elshahed M."/>
        </authorList>
    </citation>
    <scope>NUCLEOTIDE SEQUENCE</scope>
    <source>
        <strain evidence="2">Zod_Metabat.1151</strain>
    </source>
</reference>
<accession>A0A938YXL7</accession>
<evidence type="ECO:0000313" key="3">
    <source>
        <dbReference type="Proteomes" id="UP000809243"/>
    </source>
</evidence>
<dbReference type="Gene3D" id="3.30.2310.20">
    <property type="entry name" value="RelE-like"/>
    <property type="match status" value="1"/>
</dbReference>
<dbReference type="InterPro" id="IPR007712">
    <property type="entry name" value="RelE/ParE_toxin"/>
</dbReference>
<dbReference type="PANTHER" id="PTHR35601">
    <property type="entry name" value="TOXIN RELE"/>
    <property type="match status" value="1"/>
</dbReference>
<dbReference type="EMBL" id="JAFGDB010000075">
    <property type="protein sequence ID" value="MBN2067695.1"/>
    <property type="molecule type" value="Genomic_DNA"/>
</dbReference>
<proteinExistence type="predicted"/>